<evidence type="ECO:0000313" key="4">
    <source>
        <dbReference type="Proteomes" id="UP001154259"/>
    </source>
</evidence>
<evidence type="ECO:0000313" key="2">
    <source>
        <dbReference type="EMBL" id="CAI3931126.1"/>
    </source>
</evidence>
<sequence length="409" mass="47912">MQLYELLNELLSLIDLSSFDKAIKSKIFFRPYRDQTSLIVIDQKITEYKKVKNNLIKYFTQNISSNFTEETIDDCIKRNLLSAKINNVLYTIKNQEDFFKNLTSIEPSTMQIITRIEGISLENCQTPIQMGCFEMGYNHDLPEKLGKENFLYLKTNITHIYDYNMPFKKASAYFLDFNRLLLFITKDISHNYNILINNLFCIINNDNLITTQFYEYYLYDLEWNNIAACYHSNSFRPFDMNILLSSSNYTQLNDLWNFYQQIKNNPKSSKITDIQKRILSASLAVGESIRSEDEKNSLIYTCIAIEALFSFDEGQLFQRSITDKLSDCLAFIIGKDLKHRKEIIKFTKEIYKARSALVHGSLSSKNIDFHRMNTLLRDAIIELLNNPKCKSLKTINQLYDMITDAKLSY</sequence>
<dbReference type="EMBL" id="CAMXCM010000001">
    <property type="protein sequence ID" value="CAI3931126.1"/>
    <property type="molecule type" value="Genomic_DNA"/>
</dbReference>
<comment type="caution">
    <text evidence="2">The sequence shown here is derived from an EMBL/GenBank/DDBJ whole genome shotgun (WGS) entry which is preliminary data.</text>
</comment>
<protein>
    <recommendedName>
        <fullName evidence="5">Apea-like HEPN domain-containing protein</fullName>
    </recommendedName>
</protein>
<evidence type="ECO:0000313" key="3">
    <source>
        <dbReference type="Proteomes" id="UP001154255"/>
    </source>
</evidence>
<dbReference type="Proteomes" id="UP001154255">
    <property type="component" value="Unassembled WGS sequence"/>
</dbReference>
<dbReference type="AlphaFoldDB" id="A0A9W4X6A1"/>
<reference evidence="2" key="1">
    <citation type="submission" date="2022-10" db="EMBL/GenBank/DDBJ databases">
        <authorList>
            <person name="Botero Cardona J."/>
        </authorList>
    </citation>
    <scope>NUCLEOTIDE SEQUENCE</scope>
    <source>
        <strain evidence="2">LMG 31819</strain>
        <strain evidence="1">R-53529</strain>
    </source>
</reference>
<dbReference type="RefSeq" id="WP_271788901.1">
    <property type="nucleotide sequence ID" value="NZ_CAMXCM010000001.1"/>
</dbReference>
<dbReference type="EMBL" id="CAMXCS010000001">
    <property type="protein sequence ID" value="CAI3929767.1"/>
    <property type="molecule type" value="Genomic_DNA"/>
</dbReference>
<evidence type="ECO:0000313" key="1">
    <source>
        <dbReference type="EMBL" id="CAI3929767.1"/>
    </source>
</evidence>
<name>A0A9W4X6A1_9PROT</name>
<organism evidence="2 3">
    <name type="scientific">Commensalibacter communis</name>
    <dbReference type="NCBI Taxonomy" id="2972786"/>
    <lineage>
        <taxon>Bacteria</taxon>
        <taxon>Pseudomonadati</taxon>
        <taxon>Pseudomonadota</taxon>
        <taxon>Alphaproteobacteria</taxon>
        <taxon>Acetobacterales</taxon>
        <taxon>Acetobacteraceae</taxon>
    </lineage>
</organism>
<evidence type="ECO:0008006" key="5">
    <source>
        <dbReference type="Google" id="ProtNLM"/>
    </source>
</evidence>
<proteinExistence type="predicted"/>
<gene>
    <name evidence="1" type="ORF">R53529_LOCUS453</name>
    <name evidence="2" type="ORF">R53530_LOCUS648</name>
</gene>
<keyword evidence="4" id="KW-1185">Reference proteome</keyword>
<accession>A0A9W4X6A1</accession>
<dbReference type="Proteomes" id="UP001154259">
    <property type="component" value="Unassembled WGS sequence"/>
</dbReference>